<evidence type="ECO:0000313" key="1">
    <source>
        <dbReference type="EMBL" id="MDX8045909.1"/>
    </source>
</evidence>
<dbReference type="Proteomes" id="UP001277972">
    <property type="component" value="Unassembled WGS sequence"/>
</dbReference>
<proteinExistence type="predicted"/>
<name>A0ACC6M4L5_9BACI</name>
<sequence>MYYQQSSHINEHHHHNHIKNMCKEYQLYFMEIQTMDGATLEGIITDIEENAVILLIPVGEMERFDQEDRQYGYGYGYGYGYPRRFRRFRRYRLPFSFIRSLFFPYYYFY</sequence>
<keyword evidence="2" id="KW-1185">Reference proteome</keyword>
<accession>A0ACC6M4L5</accession>
<comment type="caution">
    <text evidence="1">The sequence shown here is derived from an EMBL/GenBank/DDBJ whole genome shotgun (WGS) entry which is preliminary data.</text>
</comment>
<evidence type="ECO:0000313" key="2">
    <source>
        <dbReference type="Proteomes" id="UP001277972"/>
    </source>
</evidence>
<protein>
    <submittedName>
        <fullName evidence="1">Uncharacterized protein</fullName>
    </submittedName>
</protein>
<reference evidence="1" key="1">
    <citation type="submission" date="2023-11" db="EMBL/GenBank/DDBJ databases">
        <title>Gracilibacillus pellucida a moderately halophilic bacterium isolated from saline soil in Xinjiang province.</title>
        <authorList>
            <person name="Zhang Z."/>
            <person name="Tan F."/>
            <person name="Wang Y."/>
            <person name="Xia M."/>
        </authorList>
    </citation>
    <scope>NUCLEOTIDE SEQUENCE</scope>
    <source>
        <strain evidence="1">S3-1-1</strain>
    </source>
</reference>
<gene>
    <name evidence="1" type="ORF">SH601_07875</name>
</gene>
<organism evidence="1 2">
    <name type="scientific">Gracilibacillus pellucidus</name>
    <dbReference type="NCBI Taxonomy" id="3095368"/>
    <lineage>
        <taxon>Bacteria</taxon>
        <taxon>Bacillati</taxon>
        <taxon>Bacillota</taxon>
        <taxon>Bacilli</taxon>
        <taxon>Bacillales</taxon>
        <taxon>Bacillaceae</taxon>
        <taxon>Gracilibacillus</taxon>
    </lineage>
</organism>
<dbReference type="EMBL" id="JAWZSR010000004">
    <property type="protein sequence ID" value="MDX8045909.1"/>
    <property type="molecule type" value="Genomic_DNA"/>
</dbReference>